<dbReference type="Proteomes" id="UP001174909">
    <property type="component" value="Unassembled WGS sequence"/>
</dbReference>
<gene>
    <name evidence="2" type="ORF">GBAR_LOCUS7121</name>
</gene>
<proteinExistence type="predicted"/>
<evidence type="ECO:0000313" key="2">
    <source>
        <dbReference type="EMBL" id="CAI8010919.1"/>
    </source>
</evidence>
<protein>
    <submittedName>
        <fullName evidence="2">Uncharacterized protein</fullName>
    </submittedName>
</protein>
<name>A0AA35RG82_GEOBA</name>
<keyword evidence="1" id="KW-1133">Transmembrane helix</keyword>
<keyword evidence="1" id="KW-0812">Transmembrane</keyword>
<keyword evidence="3" id="KW-1185">Reference proteome</keyword>
<feature type="transmembrane region" description="Helical" evidence="1">
    <location>
        <begin position="20"/>
        <end position="45"/>
    </location>
</feature>
<evidence type="ECO:0000256" key="1">
    <source>
        <dbReference type="SAM" id="Phobius"/>
    </source>
</evidence>
<reference evidence="2" key="1">
    <citation type="submission" date="2023-03" db="EMBL/GenBank/DDBJ databases">
        <authorList>
            <person name="Steffen K."/>
            <person name="Cardenas P."/>
        </authorList>
    </citation>
    <scope>NUCLEOTIDE SEQUENCE</scope>
</reference>
<keyword evidence="1" id="KW-0472">Membrane</keyword>
<comment type="caution">
    <text evidence="2">The sequence shown here is derived from an EMBL/GenBank/DDBJ whole genome shotgun (WGS) entry which is preliminary data.</text>
</comment>
<dbReference type="EMBL" id="CASHTH010001072">
    <property type="protein sequence ID" value="CAI8010919.1"/>
    <property type="molecule type" value="Genomic_DNA"/>
</dbReference>
<organism evidence="2 3">
    <name type="scientific">Geodia barretti</name>
    <name type="common">Barrett's horny sponge</name>
    <dbReference type="NCBI Taxonomy" id="519541"/>
    <lineage>
        <taxon>Eukaryota</taxon>
        <taxon>Metazoa</taxon>
        <taxon>Porifera</taxon>
        <taxon>Demospongiae</taxon>
        <taxon>Heteroscleromorpha</taxon>
        <taxon>Tetractinellida</taxon>
        <taxon>Astrophorina</taxon>
        <taxon>Geodiidae</taxon>
        <taxon>Geodia</taxon>
    </lineage>
</organism>
<dbReference type="AlphaFoldDB" id="A0AA35RG82"/>
<sequence>MSSEAVAVEKTRRLSHCPHWSYCLPVGIIVSVSLAIPLVLLPYFLRDEYSLTVFPGLALSMSV</sequence>
<accession>A0AA35RG82</accession>
<evidence type="ECO:0000313" key="3">
    <source>
        <dbReference type="Proteomes" id="UP001174909"/>
    </source>
</evidence>